<protein>
    <submittedName>
        <fullName evidence="8">Uncharacterized protein</fullName>
    </submittedName>
</protein>
<dbReference type="WBParaSite" id="ACRNAN_scaffold269.g11897.t1">
    <property type="protein sequence ID" value="ACRNAN_scaffold269.g11897.t1"/>
    <property type="gene ID" value="ACRNAN_scaffold269.g11897"/>
</dbReference>
<reference evidence="8" key="1">
    <citation type="submission" date="2022-11" db="UniProtKB">
        <authorList>
            <consortium name="WormBaseParasite"/>
        </authorList>
    </citation>
    <scope>IDENTIFICATION</scope>
</reference>
<dbReference type="AlphaFoldDB" id="A0A914DGS3"/>
<keyword evidence="4 6" id="KW-1133">Transmembrane helix</keyword>
<evidence type="ECO:0000256" key="2">
    <source>
        <dbReference type="ARBA" id="ARBA00009045"/>
    </source>
</evidence>
<sequence length="98" mass="11603">MHCEIVGRPCCIQMQGQCRITTKEYCDFVRGYYHDNATLCSQVDCLNDICGMTQFMITNQPDQFYRFFLPLFIHAGIIRLLITVFLQFTIMRKFEIMI</sequence>
<dbReference type="GO" id="GO:0050708">
    <property type="term" value="P:regulation of protein secretion"/>
    <property type="evidence" value="ECO:0007669"/>
    <property type="project" value="TreeGrafter"/>
</dbReference>
<name>A0A914DGS3_9BILA</name>
<dbReference type="PANTHER" id="PTHR45965">
    <property type="entry name" value="INACTIVE RHOMBOID PROTEIN"/>
    <property type="match status" value="1"/>
</dbReference>
<evidence type="ECO:0000256" key="6">
    <source>
        <dbReference type="SAM" id="Phobius"/>
    </source>
</evidence>
<comment type="similarity">
    <text evidence="2">Belongs to the peptidase S54 family.</text>
</comment>
<dbReference type="PANTHER" id="PTHR45965:SF3">
    <property type="entry name" value="INACTIVE RHOMBOID PROTEIN 1"/>
    <property type="match status" value="1"/>
</dbReference>
<evidence type="ECO:0000313" key="7">
    <source>
        <dbReference type="Proteomes" id="UP000887540"/>
    </source>
</evidence>
<evidence type="ECO:0000313" key="8">
    <source>
        <dbReference type="WBParaSite" id="ACRNAN_scaffold269.g11897.t1"/>
    </source>
</evidence>
<evidence type="ECO:0000256" key="5">
    <source>
        <dbReference type="ARBA" id="ARBA00023136"/>
    </source>
</evidence>
<accession>A0A914DGS3</accession>
<evidence type="ECO:0000256" key="3">
    <source>
        <dbReference type="ARBA" id="ARBA00022692"/>
    </source>
</evidence>
<comment type="subcellular location">
    <subcellularLocation>
        <location evidence="1">Membrane</location>
        <topology evidence="1">Multi-pass membrane protein</topology>
    </subcellularLocation>
</comment>
<organism evidence="7 8">
    <name type="scientific">Acrobeloides nanus</name>
    <dbReference type="NCBI Taxonomy" id="290746"/>
    <lineage>
        <taxon>Eukaryota</taxon>
        <taxon>Metazoa</taxon>
        <taxon>Ecdysozoa</taxon>
        <taxon>Nematoda</taxon>
        <taxon>Chromadorea</taxon>
        <taxon>Rhabditida</taxon>
        <taxon>Tylenchina</taxon>
        <taxon>Cephalobomorpha</taxon>
        <taxon>Cephaloboidea</taxon>
        <taxon>Cephalobidae</taxon>
        <taxon>Acrobeloides</taxon>
    </lineage>
</organism>
<keyword evidence="5 6" id="KW-0472">Membrane</keyword>
<dbReference type="InterPro" id="IPR035952">
    <property type="entry name" value="Rhomboid-like_sf"/>
</dbReference>
<evidence type="ECO:0000256" key="1">
    <source>
        <dbReference type="ARBA" id="ARBA00004141"/>
    </source>
</evidence>
<dbReference type="GO" id="GO:0005789">
    <property type="term" value="C:endoplasmic reticulum membrane"/>
    <property type="evidence" value="ECO:0007669"/>
    <property type="project" value="TreeGrafter"/>
</dbReference>
<dbReference type="InterPro" id="IPR051512">
    <property type="entry name" value="Inactive_Rhomboid"/>
</dbReference>
<proteinExistence type="inferred from homology"/>
<evidence type="ECO:0000256" key="4">
    <source>
        <dbReference type="ARBA" id="ARBA00022989"/>
    </source>
</evidence>
<dbReference type="Proteomes" id="UP000887540">
    <property type="component" value="Unplaced"/>
</dbReference>
<feature type="transmembrane region" description="Helical" evidence="6">
    <location>
        <begin position="67"/>
        <end position="90"/>
    </location>
</feature>
<dbReference type="GO" id="GO:0042058">
    <property type="term" value="P:regulation of epidermal growth factor receptor signaling pathway"/>
    <property type="evidence" value="ECO:0007669"/>
    <property type="project" value="TreeGrafter"/>
</dbReference>
<keyword evidence="3 6" id="KW-0812">Transmembrane</keyword>
<dbReference type="SUPFAM" id="SSF144091">
    <property type="entry name" value="Rhomboid-like"/>
    <property type="match status" value="1"/>
</dbReference>
<keyword evidence="7" id="KW-1185">Reference proteome</keyword>